<evidence type="ECO:0000313" key="6">
    <source>
        <dbReference type="Proteomes" id="UP000324897"/>
    </source>
</evidence>
<dbReference type="Pfam" id="PF24570">
    <property type="entry name" value="BACK_BPM_SPOP"/>
    <property type="match status" value="1"/>
</dbReference>
<feature type="domain" description="MATH" evidence="4">
    <location>
        <begin position="26"/>
        <end position="165"/>
    </location>
</feature>
<evidence type="ECO:0000313" key="5">
    <source>
        <dbReference type="EMBL" id="TVU24181.1"/>
    </source>
</evidence>
<evidence type="ECO:0008006" key="7">
    <source>
        <dbReference type="Google" id="ProtNLM"/>
    </source>
</evidence>
<feature type="domain" description="BTB" evidence="3">
    <location>
        <begin position="203"/>
        <end position="270"/>
    </location>
</feature>
<comment type="caution">
    <text evidence="5">The sequence shown here is derived from an EMBL/GenBank/DDBJ whole genome shotgun (WGS) entry which is preliminary data.</text>
</comment>
<dbReference type="EMBL" id="RWGY01000013">
    <property type="protein sequence ID" value="TVU24181.1"/>
    <property type="molecule type" value="Genomic_DNA"/>
</dbReference>
<dbReference type="Gramene" id="TVU24181">
    <property type="protein sequence ID" value="TVU24181"/>
    <property type="gene ID" value="EJB05_26584"/>
</dbReference>
<dbReference type="PROSITE" id="PS50144">
    <property type="entry name" value="MATH"/>
    <property type="match status" value="1"/>
</dbReference>
<dbReference type="Gene3D" id="2.60.210.10">
    <property type="entry name" value="Apoptosis, Tumor Necrosis Factor Receptor Associated Protein 2, Chain A"/>
    <property type="match status" value="1"/>
</dbReference>
<dbReference type="PROSITE" id="PS50097">
    <property type="entry name" value="BTB"/>
    <property type="match status" value="1"/>
</dbReference>
<sequence>MTSSSLSAAGNSPAKSQSSIIADAVFGSHELTIKGYSQTKGRLGIGKFITSNPFVAAGHTWLIHYYPDGYDQNSADCISIFLKRVDGDADVKARVKFSLLYVTGEPALLGHNQDSICNFATARNKCGFNRFIDRKALEHQSWWWWMPDDHPAYLKDDSFRVRCDITVVKEIRTEDATMSSAVVVPPSEIGQQLGRLLESGVGADVQFDVGGETFAAHRCILAARSPMFMAELFGPMEEKTAGCVRIVDMEARVFKAVLHFIYSDSLPDIEKVEMFAMAQHLLVAADRYSLDRLKLVCEDKLCRCIDTSTVATTLALADQHNCHVLKESCFQFLLSGGNLKAAMASDGFEHLTRSCPPIIKELLAKI</sequence>
<dbReference type="SMART" id="SM00225">
    <property type="entry name" value="BTB"/>
    <property type="match status" value="1"/>
</dbReference>
<dbReference type="SUPFAM" id="SSF49599">
    <property type="entry name" value="TRAF domain-like"/>
    <property type="match status" value="1"/>
</dbReference>
<evidence type="ECO:0000259" key="3">
    <source>
        <dbReference type="PROSITE" id="PS50097"/>
    </source>
</evidence>
<gene>
    <name evidence="5" type="ORF">EJB05_26584</name>
</gene>
<reference evidence="5 6" key="1">
    <citation type="journal article" date="2019" name="Sci. Rep.">
        <title>A high-quality genome of Eragrostis curvula grass provides insights into Poaceae evolution and supports new strategies to enhance forage quality.</title>
        <authorList>
            <person name="Carballo J."/>
            <person name="Santos B.A.C.M."/>
            <person name="Zappacosta D."/>
            <person name="Garbus I."/>
            <person name="Selva J.P."/>
            <person name="Gallo C.A."/>
            <person name="Diaz A."/>
            <person name="Albertini E."/>
            <person name="Caccamo M."/>
            <person name="Echenique V."/>
        </authorList>
    </citation>
    <scope>NUCLEOTIDE SEQUENCE [LARGE SCALE GENOMIC DNA]</scope>
    <source>
        <strain evidence="6">cv. Victoria</strain>
        <tissue evidence="5">Leaf</tissue>
    </source>
</reference>
<comment type="similarity">
    <text evidence="2">Belongs to the Tdpoz family.</text>
</comment>
<keyword evidence="6" id="KW-1185">Reference proteome</keyword>
<dbReference type="PANTHER" id="PTHR26379">
    <property type="entry name" value="BTB/POZ AND MATH DOMAIN-CONTAINING PROTEIN 1"/>
    <property type="match status" value="1"/>
</dbReference>
<dbReference type="InterPro" id="IPR056423">
    <property type="entry name" value="BACK_BPM_SPOP"/>
</dbReference>
<dbReference type="InterPro" id="IPR002083">
    <property type="entry name" value="MATH/TRAF_dom"/>
</dbReference>
<dbReference type="PANTHER" id="PTHR26379:SF483">
    <property type="entry name" value="OS11G0619800 PROTEIN"/>
    <property type="match status" value="1"/>
</dbReference>
<comment type="pathway">
    <text evidence="1">Protein modification; protein ubiquitination.</text>
</comment>
<dbReference type="CDD" id="cd18280">
    <property type="entry name" value="BTB_POZ_BPM_plant"/>
    <property type="match status" value="1"/>
</dbReference>
<name>A0A5J9ULL9_9POAL</name>
<dbReference type="AlphaFoldDB" id="A0A5J9ULL9"/>
<evidence type="ECO:0000256" key="2">
    <source>
        <dbReference type="ARBA" id="ARBA00010846"/>
    </source>
</evidence>
<evidence type="ECO:0000259" key="4">
    <source>
        <dbReference type="PROSITE" id="PS50144"/>
    </source>
</evidence>
<dbReference type="InterPro" id="IPR000210">
    <property type="entry name" value="BTB/POZ_dom"/>
</dbReference>
<dbReference type="OrthoDB" id="657261at2759"/>
<dbReference type="Proteomes" id="UP000324897">
    <property type="component" value="Chromosome 2"/>
</dbReference>
<dbReference type="InterPro" id="IPR011333">
    <property type="entry name" value="SKP1/BTB/POZ_sf"/>
</dbReference>
<protein>
    <recommendedName>
        <fullName evidence="7">BTB domain-containing protein</fullName>
    </recommendedName>
</protein>
<dbReference type="InterPro" id="IPR008974">
    <property type="entry name" value="TRAF-like"/>
</dbReference>
<dbReference type="InterPro" id="IPR045005">
    <property type="entry name" value="BPM1-6"/>
</dbReference>
<dbReference type="Pfam" id="PF22486">
    <property type="entry name" value="MATH_2"/>
    <property type="match status" value="1"/>
</dbReference>
<dbReference type="GO" id="GO:0016567">
    <property type="term" value="P:protein ubiquitination"/>
    <property type="evidence" value="ECO:0007669"/>
    <property type="project" value="InterPro"/>
</dbReference>
<organism evidence="5 6">
    <name type="scientific">Eragrostis curvula</name>
    <name type="common">weeping love grass</name>
    <dbReference type="NCBI Taxonomy" id="38414"/>
    <lineage>
        <taxon>Eukaryota</taxon>
        <taxon>Viridiplantae</taxon>
        <taxon>Streptophyta</taxon>
        <taxon>Embryophyta</taxon>
        <taxon>Tracheophyta</taxon>
        <taxon>Spermatophyta</taxon>
        <taxon>Magnoliopsida</taxon>
        <taxon>Liliopsida</taxon>
        <taxon>Poales</taxon>
        <taxon>Poaceae</taxon>
        <taxon>PACMAD clade</taxon>
        <taxon>Chloridoideae</taxon>
        <taxon>Eragrostideae</taxon>
        <taxon>Eragrostidinae</taxon>
        <taxon>Eragrostis</taxon>
    </lineage>
</organism>
<dbReference type="SUPFAM" id="SSF54695">
    <property type="entry name" value="POZ domain"/>
    <property type="match status" value="1"/>
</dbReference>
<accession>A0A5J9ULL9</accession>
<feature type="non-terminal residue" evidence="5">
    <location>
        <position position="1"/>
    </location>
</feature>
<evidence type="ECO:0000256" key="1">
    <source>
        <dbReference type="ARBA" id="ARBA00004906"/>
    </source>
</evidence>
<dbReference type="Gene3D" id="1.25.40.420">
    <property type="match status" value="1"/>
</dbReference>
<dbReference type="Gene3D" id="3.30.710.10">
    <property type="entry name" value="Potassium Channel Kv1.1, Chain A"/>
    <property type="match status" value="1"/>
</dbReference>
<dbReference type="Pfam" id="PF00651">
    <property type="entry name" value="BTB"/>
    <property type="match status" value="1"/>
</dbReference>
<proteinExistence type="inferred from homology"/>
<dbReference type="CDD" id="cd00121">
    <property type="entry name" value="MATH"/>
    <property type="match status" value="1"/>
</dbReference>